<evidence type="ECO:0000256" key="5">
    <source>
        <dbReference type="SAM" id="Phobius"/>
    </source>
</evidence>
<evidence type="ECO:0000313" key="7">
    <source>
        <dbReference type="EMBL" id="KAG9233387.1"/>
    </source>
</evidence>
<dbReference type="PANTHER" id="PTHR23502:SF7">
    <property type="entry name" value="DRUG_PROTON ANTIPORTER YHK8-RELATED"/>
    <property type="match status" value="1"/>
</dbReference>
<comment type="caution">
    <text evidence="7">The sequence shown here is derived from an EMBL/GenBank/DDBJ whole genome shotgun (WGS) entry which is preliminary data.</text>
</comment>
<dbReference type="Pfam" id="PF07690">
    <property type="entry name" value="MFS_1"/>
    <property type="match status" value="1"/>
</dbReference>
<dbReference type="AlphaFoldDB" id="A0A9P7YHP5"/>
<accession>A0A9P7YHP5</accession>
<keyword evidence="8" id="KW-1185">Reference proteome</keyword>
<sequence length="358" mass="39772">MLLFLLFLVPCAAAQNIQTMLVGRFLNGLVGSAFLTVAAGTVADLFASSEIEEPMMLYTAAPFIGPVLGPVIGGFINSFASWRWSFYVLLIWSDVLQIALIFVPETHHPTILHRKAMVLRKESGNSAYKSASEISNSQTSLSTALIHSLYRPFQLLALDLMCLFLCLYSAVILGIFYLFFGVFPLVFHTNHDFDLWQAGLTFPPSRLACSSGHAKEAGMEPPAKGEPEFRLPPAIMGAVFVTAGIFWFGWATYRGVHWIVPLIALGFFGFWIFLFSIIWTFLVDAYPKYAASALEANTFARCMFAAAFPLLSKQMYKKLGYQWATSLLAFITLAMLPLPYAFFVYGKSLRAKSKFAST</sequence>
<dbReference type="PANTHER" id="PTHR23502">
    <property type="entry name" value="MAJOR FACILITATOR SUPERFAMILY"/>
    <property type="match status" value="1"/>
</dbReference>
<evidence type="ECO:0000259" key="6">
    <source>
        <dbReference type="PROSITE" id="PS50850"/>
    </source>
</evidence>
<dbReference type="EMBL" id="MU251503">
    <property type="protein sequence ID" value="KAG9233387.1"/>
    <property type="molecule type" value="Genomic_DNA"/>
</dbReference>
<feature type="transmembrane region" description="Helical" evidence="5">
    <location>
        <begin position="262"/>
        <end position="283"/>
    </location>
</feature>
<keyword evidence="3 5" id="KW-1133">Transmembrane helix</keyword>
<comment type="subcellular location">
    <subcellularLocation>
        <location evidence="1">Membrane</location>
        <topology evidence="1">Multi-pass membrane protein</topology>
    </subcellularLocation>
</comment>
<reference evidence="7" key="1">
    <citation type="journal article" date="2021" name="IMA Fungus">
        <title>Genomic characterization of three marine fungi, including Emericellopsis atlantica sp. nov. with signatures of a generalist lifestyle and marine biomass degradation.</title>
        <authorList>
            <person name="Hagestad O.C."/>
            <person name="Hou L."/>
            <person name="Andersen J.H."/>
            <person name="Hansen E.H."/>
            <person name="Altermark B."/>
            <person name="Li C."/>
            <person name="Kuhnert E."/>
            <person name="Cox R.J."/>
            <person name="Crous P.W."/>
            <person name="Spatafora J.W."/>
            <person name="Lail K."/>
            <person name="Amirebrahimi M."/>
            <person name="Lipzen A."/>
            <person name="Pangilinan J."/>
            <person name="Andreopoulos W."/>
            <person name="Hayes R.D."/>
            <person name="Ng V."/>
            <person name="Grigoriev I.V."/>
            <person name="Jackson S.A."/>
            <person name="Sutton T.D.S."/>
            <person name="Dobson A.D.W."/>
            <person name="Rama T."/>
        </authorList>
    </citation>
    <scope>NUCLEOTIDE SEQUENCE</scope>
    <source>
        <strain evidence="7">TRa018bII</strain>
    </source>
</reference>
<evidence type="ECO:0000256" key="2">
    <source>
        <dbReference type="ARBA" id="ARBA00022692"/>
    </source>
</evidence>
<dbReference type="GO" id="GO:0022857">
    <property type="term" value="F:transmembrane transporter activity"/>
    <property type="evidence" value="ECO:0007669"/>
    <property type="project" value="InterPro"/>
</dbReference>
<name>A0A9P7YHP5_9HELO</name>
<feature type="transmembrane region" description="Helical" evidence="5">
    <location>
        <begin position="55"/>
        <end position="76"/>
    </location>
</feature>
<evidence type="ECO:0000256" key="1">
    <source>
        <dbReference type="ARBA" id="ARBA00004141"/>
    </source>
</evidence>
<protein>
    <submittedName>
        <fullName evidence="7">Bicyclomycin resistance protein</fullName>
    </submittedName>
</protein>
<dbReference type="Gene3D" id="1.20.1250.20">
    <property type="entry name" value="MFS general substrate transporter like domains"/>
    <property type="match status" value="1"/>
</dbReference>
<keyword evidence="2 5" id="KW-0812">Transmembrane</keyword>
<feature type="domain" description="Major facilitator superfamily (MFS) profile" evidence="6">
    <location>
        <begin position="1"/>
        <end position="349"/>
    </location>
</feature>
<evidence type="ECO:0000256" key="3">
    <source>
        <dbReference type="ARBA" id="ARBA00022989"/>
    </source>
</evidence>
<dbReference type="InterPro" id="IPR036259">
    <property type="entry name" value="MFS_trans_sf"/>
</dbReference>
<proteinExistence type="predicted"/>
<gene>
    <name evidence="7" type="ORF">BJ875DRAFT_505422</name>
</gene>
<feature type="transmembrane region" description="Helical" evidence="5">
    <location>
        <begin position="24"/>
        <end position="43"/>
    </location>
</feature>
<dbReference type="InterPro" id="IPR020846">
    <property type="entry name" value="MFS_dom"/>
</dbReference>
<evidence type="ECO:0000256" key="4">
    <source>
        <dbReference type="ARBA" id="ARBA00023136"/>
    </source>
</evidence>
<dbReference type="Proteomes" id="UP000824998">
    <property type="component" value="Unassembled WGS sequence"/>
</dbReference>
<dbReference type="OrthoDB" id="3561359at2759"/>
<feature type="transmembrane region" description="Helical" evidence="5">
    <location>
        <begin position="323"/>
        <end position="345"/>
    </location>
</feature>
<feature type="transmembrane region" description="Helical" evidence="5">
    <location>
        <begin position="231"/>
        <end position="250"/>
    </location>
</feature>
<dbReference type="InterPro" id="IPR011701">
    <property type="entry name" value="MFS"/>
</dbReference>
<dbReference type="PROSITE" id="PS50850">
    <property type="entry name" value="MFS"/>
    <property type="match status" value="1"/>
</dbReference>
<organism evidence="7 8">
    <name type="scientific">Amylocarpus encephaloides</name>
    <dbReference type="NCBI Taxonomy" id="45428"/>
    <lineage>
        <taxon>Eukaryota</taxon>
        <taxon>Fungi</taxon>
        <taxon>Dikarya</taxon>
        <taxon>Ascomycota</taxon>
        <taxon>Pezizomycotina</taxon>
        <taxon>Leotiomycetes</taxon>
        <taxon>Helotiales</taxon>
        <taxon>Helotiales incertae sedis</taxon>
        <taxon>Amylocarpus</taxon>
    </lineage>
</organism>
<keyword evidence="4 5" id="KW-0472">Membrane</keyword>
<feature type="transmembrane region" description="Helical" evidence="5">
    <location>
        <begin position="155"/>
        <end position="180"/>
    </location>
</feature>
<dbReference type="SUPFAM" id="SSF103473">
    <property type="entry name" value="MFS general substrate transporter"/>
    <property type="match status" value="1"/>
</dbReference>
<dbReference type="GO" id="GO:0005886">
    <property type="term" value="C:plasma membrane"/>
    <property type="evidence" value="ECO:0007669"/>
    <property type="project" value="TreeGrafter"/>
</dbReference>
<evidence type="ECO:0000313" key="8">
    <source>
        <dbReference type="Proteomes" id="UP000824998"/>
    </source>
</evidence>